<dbReference type="Gene3D" id="3.50.50.60">
    <property type="entry name" value="FAD/NAD(P)-binding domain"/>
    <property type="match status" value="2"/>
</dbReference>
<gene>
    <name evidence="6" type="ORF">KL933_004795</name>
</gene>
<reference evidence="6" key="1">
    <citation type="journal article" date="2021" name="G3 (Bethesda)">
        <title>Genomic diversity, chromosomal rearrangements, and interspecies hybridization in the ogataea polymorpha species complex.</title>
        <authorList>
            <person name="Hanson S.J."/>
            <person name="Cinneide E.O."/>
            <person name="Salzberg L.I."/>
            <person name="Wolfe K.H."/>
            <person name="McGowan J."/>
            <person name="Fitzpatrick D.A."/>
            <person name="Matlin K."/>
        </authorList>
    </citation>
    <scope>NUCLEOTIDE SEQUENCE</scope>
    <source>
        <strain evidence="6">83-405-1</strain>
    </source>
</reference>
<evidence type="ECO:0000256" key="2">
    <source>
        <dbReference type="ARBA" id="ARBA00022630"/>
    </source>
</evidence>
<comment type="similarity">
    <text evidence="1">Belongs to the FMO family.</text>
</comment>
<dbReference type="Pfam" id="PF00743">
    <property type="entry name" value="FMO-like"/>
    <property type="match status" value="3"/>
</dbReference>
<dbReference type="InterPro" id="IPR020946">
    <property type="entry name" value="Flavin_mOase-like"/>
</dbReference>
<dbReference type="GO" id="GO:0050661">
    <property type="term" value="F:NADP binding"/>
    <property type="evidence" value="ECO:0007669"/>
    <property type="project" value="InterPro"/>
</dbReference>
<evidence type="ECO:0000256" key="4">
    <source>
        <dbReference type="ARBA" id="ARBA00022857"/>
    </source>
</evidence>
<organism evidence="6 7">
    <name type="scientific">Ogataea haglerorum</name>
    <dbReference type="NCBI Taxonomy" id="1937702"/>
    <lineage>
        <taxon>Eukaryota</taxon>
        <taxon>Fungi</taxon>
        <taxon>Dikarya</taxon>
        <taxon>Ascomycota</taxon>
        <taxon>Saccharomycotina</taxon>
        <taxon>Pichiomycetes</taxon>
        <taxon>Pichiales</taxon>
        <taxon>Pichiaceae</taxon>
        <taxon>Ogataea</taxon>
    </lineage>
</organism>
<protein>
    <recommendedName>
        <fullName evidence="8">Flavin-containing monooxygenase</fullName>
    </recommendedName>
</protein>
<evidence type="ECO:0000256" key="1">
    <source>
        <dbReference type="ARBA" id="ARBA00009183"/>
    </source>
</evidence>
<name>A0AAN6D330_9ASCO</name>
<keyword evidence="2" id="KW-0285">Flavoprotein</keyword>
<dbReference type="InterPro" id="IPR000960">
    <property type="entry name" value="Flavin_mOase"/>
</dbReference>
<accession>A0AAN6D330</accession>
<comment type="caution">
    <text evidence="6">The sequence shown here is derived from an EMBL/GenBank/DDBJ whole genome shotgun (WGS) entry which is preliminary data.</text>
</comment>
<dbReference type="PRINTS" id="PR00370">
    <property type="entry name" value="FMOXYGENASE"/>
</dbReference>
<dbReference type="GO" id="GO:0004499">
    <property type="term" value="F:N,N-dimethylaniline monooxygenase activity"/>
    <property type="evidence" value="ECO:0007669"/>
    <property type="project" value="InterPro"/>
</dbReference>
<dbReference type="Proteomes" id="UP000738402">
    <property type="component" value="Unassembled WGS sequence"/>
</dbReference>
<dbReference type="GO" id="GO:0050660">
    <property type="term" value="F:flavin adenine dinucleotide binding"/>
    <property type="evidence" value="ECO:0007669"/>
    <property type="project" value="InterPro"/>
</dbReference>
<proteinExistence type="inferred from homology"/>
<evidence type="ECO:0000256" key="5">
    <source>
        <dbReference type="ARBA" id="ARBA00023002"/>
    </source>
</evidence>
<dbReference type="InterPro" id="IPR036188">
    <property type="entry name" value="FAD/NAD-bd_sf"/>
</dbReference>
<sequence length="469" mass="53144">MCKSVCVIGGGACGLATVRAILEEGGFEKVVGFEQRASVGGIWNYSELADQNLNIPSVDPLAVVNPIKTAQCYVWPNAVYDALETNTPYPLMEFRDHKFPETTPLFPHRSAVLDYVSRYGEDLRQHYRFNTRVVDVRRRHKWLVRSRAVCDATEGGLKESDAVPDTTEEYDAVMVATGVYDLPLIPELTGLREWHEKFPNTILHSKTFRSPRELAGIEGNILVIGNSASGIDICYQFARCTRRKIYKSARSASRVPGGTSDLVIEMPDISHLEPQTASVYFVDGRRLDNVGCIVFATGFLRSLPFFAEINTSDKPLITDGNRIHGLYRHCWSYEYPGLAFIAISRYVLPFHVAEIQGTWLAKILQKKIALPAYVEMASQERQLLSSRGSRPSFHDLLYPDDIEYMNLLMEDIRMASDGGFLPKEWTEMEIALRRNTKLLKARCLQHFERTGHHLTLRDALSMDIMETRQ</sequence>
<keyword evidence="4" id="KW-0521">NADP</keyword>
<dbReference type="PANTHER" id="PTHR23023">
    <property type="entry name" value="DIMETHYLANILINE MONOOXYGENASE"/>
    <property type="match status" value="1"/>
</dbReference>
<evidence type="ECO:0000256" key="3">
    <source>
        <dbReference type="ARBA" id="ARBA00022827"/>
    </source>
</evidence>
<evidence type="ECO:0000313" key="6">
    <source>
        <dbReference type="EMBL" id="KAG7724601.1"/>
    </source>
</evidence>
<dbReference type="InterPro" id="IPR050346">
    <property type="entry name" value="FMO-like"/>
</dbReference>
<dbReference type="SUPFAM" id="SSF51905">
    <property type="entry name" value="FAD/NAD(P)-binding domain"/>
    <property type="match status" value="2"/>
</dbReference>
<evidence type="ECO:0000313" key="7">
    <source>
        <dbReference type="Proteomes" id="UP000738402"/>
    </source>
</evidence>
<keyword evidence="3" id="KW-0274">FAD</keyword>
<dbReference type="EMBL" id="JAHLUH010000016">
    <property type="protein sequence ID" value="KAG7724601.1"/>
    <property type="molecule type" value="Genomic_DNA"/>
</dbReference>
<dbReference type="PIRSF" id="PIRSF000332">
    <property type="entry name" value="FMO"/>
    <property type="match status" value="1"/>
</dbReference>
<evidence type="ECO:0008006" key="8">
    <source>
        <dbReference type="Google" id="ProtNLM"/>
    </source>
</evidence>
<dbReference type="AlphaFoldDB" id="A0AAN6D330"/>
<keyword evidence="5" id="KW-0560">Oxidoreductase</keyword>